<organism evidence="7 8">
    <name type="scientific">Escallonia herrerae</name>
    <dbReference type="NCBI Taxonomy" id="1293975"/>
    <lineage>
        <taxon>Eukaryota</taxon>
        <taxon>Viridiplantae</taxon>
        <taxon>Streptophyta</taxon>
        <taxon>Embryophyta</taxon>
        <taxon>Tracheophyta</taxon>
        <taxon>Spermatophyta</taxon>
        <taxon>Magnoliopsida</taxon>
        <taxon>eudicotyledons</taxon>
        <taxon>Gunneridae</taxon>
        <taxon>Pentapetalae</taxon>
        <taxon>asterids</taxon>
        <taxon>campanulids</taxon>
        <taxon>Escalloniales</taxon>
        <taxon>Escalloniaceae</taxon>
        <taxon>Escallonia</taxon>
    </lineage>
</organism>
<comment type="caution">
    <text evidence="7">The sequence shown here is derived from an EMBL/GenBank/DDBJ whole genome shotgun (WGS) entry which is preliminary data.</text>
</comment>
<evidence type="ECO:0000256" key="2">
    <source>
        <dbReference type="ARBA" id="ARBA00022525"/>
    </source>
</evidence>
<dbReference type="InterPro" id="IPR051582">
    <property type="entry name" value="LRR_extensin-like_regulator"/>
</dbReference>
<dbReference type="Proteomes" id="UP001188597">
    <property type="component" value="Unassembled WGS sequence"/>
</dbReference>
<dbReference type="AlphaFoldDB" id="A0AA88X7C1"/>
<feature type="compositionally biased region" description="Gly residues" evidence="5">
    <location>
        <begin position="23"/>
        <end position="39"/>
    </location>
</feature>
<evidence type="ECO:0000256" key="4">
    <source>
        <dbReference type="ARBA" id="ARBA00022737"/>
    </source>
</evidence>
<protein>
    <submittedName>
        <fullName evidence="7">Uncharacterized protein</fullName>
    </submittedName>
</protein>
<feature type="compositionally biased region" description="Basic and acidic residues" evidence="5">
    <location>
        <begin position="87"/>
        <end position="96"/>
    </location>
</feature>
<dbReference type="GO" id="GO:0005576">
    <property type="term" value="C:extracellular region"/>
    <property type="evidence" value="ECO:0007669"/>
    <property type="project" value="UniProtKB-SubCell"/>
</dbReference>
<evidence type="ECO:0000256" key="3">
    <source>
        <dbReference type="ARBA" id="ARBA00022729"/>
    </source>
</evidence>
<keyword evidence="4" id="KW-0677">Repeat</keyword>
<dbReference type="PANTHER" id="PTHR32093">
    <property type="entry name" value="LEUCINE-RICH REPEAT EXTENSIN-LIKE PROTEIN 3-RELATED"/>
    <property type="match status" value="1"/>
</dbReference>
<keyword evidence="8" id="KW-1185">Reference proteome</keyword>
<keyword evidence="6" id="KW-0472">Membrane</keyword>
<accession>A0AA88X7C1</accession>
<keyword evidence="2" id="KW-0964">Secreted</keyword>
<feature type="region of interest" description="Disordered" evidence="5">
    <location>
        <begin position="1"/>
        <end position="97"/>
    </location>
</feature>
<keyword evidence="6" id="KW-0812">Transmembrane</keyword>
<evidence type="ECO:0000256" key="1">
    <source>
        <dbReference type="ARBA" id="ARBA00004613"/>
    </source>
</evidence>
<gene>
    <name evidence="7" type="ORF">RJ639_028483</name>
</gene>
<dbReference type="EMBL" id="JAVXUP010000039">
    <property type="protein sequence ID" value="KAK3041223.1"/>
    <property type="molecule type" value="Genomic_DNA"/>
</dbReference>
<proteinExistence type="predicted"/>
<evidence type="ECO:0000313" key="8">
    <source>
        <dbReference type="Proteomes" id="UP001188597"/>
    </source>
</evidence>
<dbReference type="PANTHER" id="PTHR32093:SF120">
    <property type="entry name" value="LEUCINE-RICH REPEAT EXTENSIN-LIKE PROTEIN 3-RELATED"/>
    <property type="match status" value="1"/>
</dbReference>
<evidence type="ECO:0000256" key="6">
    <source>
        <dbReference type="SAM" id="Phobius"/>
    </source>
</evidence>
<feature type="compositionally biased region" description="Low complexity" evidence="5">
    <location>
        <begin position="1"/>
        <end position="10"/>
    </location>
</feature>
<keyword evidence="6" id="KW-1133">Transmembrane helix</keyword>
<evidence type="ECO:0000313" key="7">
    <source>
        <dbReference type="EMBL" id="KAK3041223.1"/>
    </source>
</evidence>
<keyword evidence="3" id="KW-0732">Signal</keyword>
<comment type="subcellular location">
    <subcellularLocation>
        <location evidence="1">Secreted</location>
    </subcellularLocation>
</comment>
<sequence length="222" mass="24002">MDRTNNNRSTGGSGRARGRGRGRGGQNDHGPAGGRGRGGSRVPIHGATNVTGRPPMEYQAGRPPRSNPKSGAGGGPVGGARASVSTDHTRRPRETLPGDVSSNRWGWSYSLLLDLTRGFEVLSCVVFVFPSHAMWAVVWAVVVVIMDFPGYDLRFNEFVGGVLRELFDKDLDAIFINHNSFVFDLPDNFGNSLFSIIVLANNKFHGCVPAGILLKPMPIWSN</sequence>
<name>A0AA88X7C1_9ASTE</name>
<evidence type="ECO:0000256" key="5">
    <source>
        <dbReference type="SAM" id="MobiDB-lite"/>
    </source>
</evidence>
<reference evidence="7" key="1">
    <citation type="submission" date="2022-12" db="EMBL/GenBank/DDBJ databases">
        <title>Draft genome assemblies for two species of Escallonia (Escalloniales).</title>
        <authorList>
            <person name="Chanderbali A."/>
            <person name="Dervinis C."/>
            <person name="Anghel I."/>
            <person name="Soltis D."/>
            <person name="Soltis P."/>
            <person name="Zapata F."/>
        </authorList>
    </citation>
    <scope>NUCLEOTIDE SEQUENCE</scope>
    <source>
        <strain evidence="7">UCBG64.0493</strain>
        <tissue evidence="7">Leaf</tissue>
    </source>
</reference>
<feature type="transmembrane region" description="Helical" evidence="6">
    <location>
        <begin position="121"/>
        <end position="146"/>
    </location>
</feature>